<dbReference type="RefSeq" id="WP_377685803.1">
    <property type="nucleotide sequence ID" value="NZ_JBHMDZ010000013.1"/>
</dbReference>
<evidence type="ECO:0000313" key="1">
    <source>
        <dbReference type="EMBL" id="MDN3711648.1"/>
    </source>
</evidence>
<dbReference type="EMBL" id="JAUFRC010000001">
    <property type="protein sequence ID" value="MDN3711648.1"/>
    <property type="molecule type" value="Genomic_DNA"/>
</dbReference>
<comment type="caution">
    <text evidence="1">The sequence shown here is derived from an EMBL/GenBank/DDBJ whole genome shotgun (WGS) entry which is preliminary data.</text>
</comment>
<keyword evidence="2" id="KW-1185">Reference proteome</keyword>
<organism evidence="1 2">
    <name type="scientific">Paracoccus cavernae</name>
    <dbReference type="NCBI Taxonomy" id="1571207"/>
    <lineage>
        <taxon>Bacteria</taxon>
        <taxon>Pseudomonadati</taxon>
        <taxon>Pseudomonadota</taxon>
        <taxon>Alphaproteobacteria</taxon>
        <taxon>Rhodobacterales</taxon>
        <taxon>Paracoccaceae</taxon>
        <taxon>Paracoccus</taxon>
    </lineage>
</organism>
<evidence type="ECO:0000313" key="2">
    <source>
        <dbReference type="Proteomes" id="UP001243846"/>
    </source>
</evidence>
<dbReference type="InterPro" id="IPR036388">
    <property type="entry name" value="WH-like_DNA-bd_sf"/>
</dbReference>
<sequence length="91" mass="10083">MFLRKSTGPRTVSLPDGRILTLADLPAAATRWVASRKATVAEAVEYGLLSREDALARYGLSEEELDSWVSAIRAHGKNALKVTRIQNYRQP</sequence>
<dbReference type="InterPro" id="IPR009534">
    <property type="entry name" value="DUF1153"/>
</dbReference>
<dbReference type="Proteomes" id="UP001243846">
    <property type="component" value="Unassembled WGS sequence"/>
</dbReference>
<reference evidence="2" key="1">
    <citation type="journal article" date="2019" name="Int. J. Syst. Evol. Microbiol.">
        <title>The Global Catalogue of Microorganisms (GCM) 10K type strain sequencing project: providing services to taxonomists for standard genome sequencing and annotation.</title>
        <authorList>
            <consortium name="The Broad Institute Genomics Platform"/>
            <consortium name="The Broad Institute Genome Sequencing Center for Infectious Disease"/>
            <person name="Wu L."/>
            <person name="Ma J."/>
        </authorList>
    </citation>
    <scope>NUCLEOTIDE SEQUENCE [LARGE SCALE GENOMIC DNA]</scope>
    <source>
        <strain evidence="2">CECT 8482</strain>
    </source>
</reference>
<dbReference type="Gene3D" id="1.10.10.10">
    <property type="entry name" value="Winged helix-like DNA-binding domain superfamily/Winged helix DNA-binding domain"/>
    <property type="match status" value="1"/>
</dbReference>
<accession>A0ABT8D4E2</accession>
<name>A0ABT8D4E2_9RHOB</name>
<protein>
    <submittedName>
        <fullName evidence="1">DUF1153 domain-containing protein</fullName>
    </submittedName>
</protein>
<dbReference type="Pfam" id="PF06627">
    <property type="entry name" value="DUF1153"/>
    <property type="match status" value="1"/>
</dbReference>
<dbReference type="SUPFAM" id="SSF48295">
    <property type="entry name" value="TrpR-like"/>
    <property type="match status" value="1"/>
</dbReference>
<dbReference type="InterPro" id="IPR010921">
    <property type="entry name" value="Trp_repressor/repl_initiator"/>
</dbReference>
<gene>
    <name evidence="1" type="ORF">QWZ10_07065</name>
</gene>
<proteinExistence type="predicted"/>